<evidence type="ECO:0000256" key="5">
    <source>
        <dbReference type="ARBA" id="ARBA00022692"/>
    </source>
</evidence>
<keyword evidence="5 8" id="KW-0812">Transmembrane</keyword>
<feature type="transmembrane region" description="Helical" evidence="8">
    <location>
        <begin position="7"/>
        <end position="28"/>
    </location>
</feature>
<feature type="transmembrane region" description="Helical" evidence="8">
    <location>
        <begin position="386"/>
        <end position="403"/>
    </location>
</feature>
<keyword evidence="7 8" id="KW-0472">Membrane</keyword>
<feature type="transmembrane region" description="Helical" evidence="8">
    <location>
        <begin position="163"/>
        <end position="193"/>
    </location>
</feature>
<gene>
    <name evidence="10" type="ORF">ACFQZS_06010</name>
</gene>
<feature type="transmembrane region" description="Helical" evidence="8">
    <location>
        <begin position="360"/>
        <end position="380"/>
    </location>
</feature>
<evidence type="ECO:0000256" key="4">
    <source>
        <dbReference type="ARBA" id="ARBA00022679"/>
    </source>
</evidence>
<dbReference type="InterPro" id="IPR038731">
    <property type="entry name" value="RgtA/B/C-like"/>
</dbReference>
<keyword evidence="4 10" id="KW-0808">Transferase</keyword>
<evidence type="ECO:0000313" key="10">
    <source>
        <dbReference type="EMBL" id="MFD0749687.1"/>
    </source>
</evidence>
<dbReference type="PANTHER" id="PTHR33908:SF3">
    <property type="entry name" value="UNDECAPRENYL PHOSPHATE-ALPHA-4-AMINO-4-DEOXY-L-ARABINOSE ARABINOSYL TRANSFERASE"/>
    <property type="match status" value="1"/>
</dbReference>
<dbReference type="Proteomes" id="UP001596958">
    <property type="component" value="Unassembled WGS sequence"/>
</dbReference>
<evidence type="ECO:0000256" key="1">
    <source>
        <dbReference type="ARBA" id="ARBA00004651"/>
    </source>
</evidence>
<feature type="transmembrane region" description="Helical" evidence="8">
    <location>
        <begin position="270"/>
        <end position="293"/>
    </location>
</feature>
<feature type="transmembrane region" description="Helical" evidence="8">
    <location>
        <begin position="415"/>
        <end position="435"/>
    </location>
</feature>
<evidence type="ECO:0000259" key="9">
    <source>
        <dbReference type="Pfam" id="PF13231"/>
    </source>
</evidence>
<dbReference type="EMBL" id="JBHTHU010000005">
    <property type="protein sequence ID" value="MFD0749687.1"/>
    <property type="molecule type" value="Genomic_DNA"/>
</dbReference>
<dbReference type="Pfam" id="PF13231">
    <property type="entry name" value="PMT_2"/>
    <property type="match status" value="1"/>
</dbReference>
<feature type="transmembrane region" description="Helical" evidence="8">
    <location>
        <begin position="106"/>
        <end position="126"/>
    </location>
</feature>
<evidence type="ECO:0000256" key="3">
    <source>
        <dbReference type="ARBA" id="ARBA00022676"/>
    </source>
</evidence>
<feature type="domain" description="Glycosyltransferase RgtA/B/C/D-like" evidence="9">
    <location>
        <begin position="61"/>
        <end position="217"/>
    </location>
</feature>
<dbReference type="EC" id="2.4.-.-" evidence="10"/>
<keyword evidence="2" id="KW-1003">Cell membrane</keyword>
<comment type="caution">
    <text evidence="10">The sequence shown here is derived from an EMBL/GenBank/DDBJ whole genome shotgun (WGS) entry which is preliminary data.</text>
</comment>
<accession>A0ABW2YTN4</accession>
<organism evidence="10 11">
    <name type="scientific">Mucilaginibacter calamicampi</name>
    <dbReference type="NCBI Taxonomy" id="1302352"/>
    <lineage>
        <taxon>Bacteria</taxon>
        <taxon>Pseudomonadati</taxon>
        <taxon>Bacteroidota</taxon>
        <taxon>Sphingobacteriia</taxon>
        <taxon>Sphingobacteriales</taxon>
        <taxon>Sphingobacteriaceae</taxon>
        <taxon>Mucilaginibacter</taxon>
    </lineage>
</organism>
<protein>
    <submittedName>
        <fullName evidence="10">ArnT family glycosyltransferase</fullName>
        <ecNumber evidence="10">2.4.-.-</ecNumber>
    </submittedName>
</protein>
<dbReference type="GO" id="GO:0016757">
    <property type="term" value="F:glycosyltransferase activity"/>
    <property type="evidence" value="ECO:0007669"/>
    <property type="project" value="UniProtKB-KW"/>
</dbReference>
<evidence type="ECO:0000256" key="8">
    <source>
        <dbReference type="SAM" id="Phobius"/>
    </source>
</evidence>
<evidence type="ECO:0000256" key="7">
    <source>
        <dbReference type="ARBA" id="ARBA00023136"/>
    </source>
</evidence>
<feature type="transmembrane region" description="Helical" evidence="8">
    <location>
        <begin position="330"/>
        <end position="348"/>
    </location>
</feature>
<evidence type="ECO:0000256" key="6">
    <source>
        <dbReference type="ARBA" id="ARBA00022989"/>
    </source>
</evidence>
<name>A0ABW2YTN4_9SPHI</name>
<keyword evidence="3 10" id="KW-0328">Glycosyltransferase</keyword>
<keyword evidence="6 8" id="KW-1133">Transmembrane helix</keyword>
<evidence type="ECO:0000256" key="2">
    <source>
        <dbReference type="ARBA" id="ARBA00022475"/>
    </source>
</evidence>
<keyword evidence="11" id="KW-1185">Reference proteome</keyword>
<feature type="transmembrane region" description="Helical" evidence="8">
    <location>
        <begin position="305"/>
        <end position="324"/>
    </location>
</feature>
<comment type="subcellular location">
    <subcellularLocation>
        <location evidence="1">Cell membrane</location>
        <topology evidence="1">Multi-pass membrane protein</topology>
    </subcellularLocation>
</comment>
<reference evidence="11" key="1">
    <citation type="journal article" date="2019" name="Int. J. Syst. Evol. Microbiol.">
        <title>The Global Catalogue of Microorganisms (GCM) 10K type strain sequencing project: providing services to taxonomists for standard genome sequencing and annotation.</title>
        <authorList>
            <consortium name="The Broad Institute Genomics Platform"/>
            <consortium name="The Broad Institute Genome Sequencing Center for Infectious Disease"/>
            <person name="Wu L."/>
            <person name="Ma J."/>
        </authorList>
    </citation>
    <scope>NUCLEOTIDE SEQUENCE [LARGE SCALE GENOMIC DNA]</scope>
    <source>
        <strain evidence="11">CCUG 63418</strain>
    </source>
</reference>
<dbReference type="PANTHER" id="PTHR33908">
    <property type="entry name" value="MANNOSYLTRANSFERASE YKCB-RELATED"/>
    <property type="match status" value="1"/>
</dbReference>
<evidence type="ECO:0000313" key="11">
    <source>
        <dbReference type="Proteomes" id="UP001596958"/>
    </source>
</evidence>
<sequence>MKKQEKLFYLLFILLALAVNLSGINHAFFTDDPGLYASIAKNMLYKHDWLSLYSYGQDWLDKPHFPFWMAAVSFKLFGISAWAYRLPGLLFFSMSLWYTYLLGKKFYTEEIAFIAVLIVLTSQYVIMSNTDVRAEPYLMGLITGAIYHITCINDRFNYKDLVLAALLTACAVMTKGVFVLVVIYGSLLGQLLFQKKFFSIFSLKWIGLFLLTVLFTVPEIYALYVQFDLHPEKLVFGRQGVSGIKWFLWDSQFGRFVNSGPISQQKSGDVFFYIHTLLWAFAPWCLMFYYALYQRVRGIVKGEKQVEYYTLSGGVLLLILFSLSRFQLPFYTNIMFPLFALITAPYCFDRLNTWGSRIRVVSWWLYIALFTLGVFFINYFLQPDNYLFFAIACVAYFGLISFINNRVKTEGVKKVFFIAVAAALFANFYMVTNLYPLLTAYNGQIAAAKFIQQPKFNNYSVYSLKQQNNVFQFECDKPVGYLPLDKLKGRVSPNIICYANQQSVDYLQQQSVPFTILASFTNYPQERILPGFISKAKRNTVLDKVYLISK</sequence>
<proteinExistence type="predicted"/>
<dbReference type="InterPro" id="IPR050297">
    <property type="entry name" value="LipidA_mod_glycosyltrf_83"/>
</dbReference>
<feature type="transmembrane region" description="Helical" evidence="8">
    <location>
        <begin position="205"/>
        <end position="224"/>
    </location>
</feature>
<dbReference type="RefSeq" id="WP_377098274.1">
    <property type="nucleotide sequence ID" value="NZ_JBHTHU010000005.1"/>
</dbReference>